<evidence type="ECO:0000313" key="11">
    <source>
        <dbReference type="EMBL" id="CDW79944.1"/>
    </source>
</evidence>
<dbReference type="Proteomes" id="UP000039865">
    <property type="component" value="Unassembled WGS sequence"/>
</dbReference>
<feature type="compositionally biased region" description="Polar residues" evidence="8">
    <location>
        <begin position="722"/>
        <end position="736"/>
    </location>
</feature>
<evidence type="ECO:0000256" key="7">
    <source>
        <dbReference type="SAM" id="Coils"/>
    </source>
</evidence>
<feature type="domain" description="Myb-like" evidence="9">
    <location>
        <begin position="486"/>
        <end position="537"/>
    </location>
</feature>
<dbReference type="PROSITE" id="PS50090">
    <property type="entry name" value="MYB_LIKE"/>
    <property type="match status" value="3"/>
</dbReference>
<evidence type="ECO:0000256" key="2">
    <source>
        <dbReference type="ARBA" id="ARBA00022737"/>
    </source>
</evidence>
<dbReference type="InterPro" id="IPR017930">
    <property type="entry name" value="Myb_dom"/>
</dbReference>
<feature type="compositionally biased region" description="Basic and acidic residues" evidence="8">
    <location>
        <begin position="75"/>
        <end position="93"/>
    </location>
</feature>
<dbReference type="PANTHER" id="PTHR46621:SF1">
    <property type="entry name" value="SNRNA-ACTIVATING PROTEIN COMPLEX SUBUNIT 4"/>
    <property type="match status" value="1"/>
</dbReference>
<feature type="domain" description="HTH myb-type" evidence="10">
    <location>
        <begin position="546"/>
        <end position="592"/>
    </location>
</feature>
<feature type="region of interest" description="Disordered" evidence="8">
    <location>
        <begin position="712"/>
        <end position="736"/>
    </location>
</feature>
<keyword evidence="7" id="KW-0175">Coiled coil</keyword>
<evidence type="ECO:0000259" key="9">
    <source>
        <dbReference type="PROSITE" id="PS50090"/>
    </source>
</evidence>
<dbReference type="Gene3D" id="1.10.10.60">
    <property type="entry name" value="Homeodomain-like"/>
    <property type="match status" value="3"/>
</dbReference>
<dbReference type="InterPro" id="IPR051575">
    <property type="entry name" value="Myb-like_DNA-bd"/>
</dbReference>
<keyword evidence="3" id="KW-0805">Transcription regulation</keyword>
<dbReference type="Pfam" id="PF00249">
    <property type="entry name" value="Myb_DNA-binding"/>
    <property type="match status" value="1"/>
</dbReference>
<evidence type="ECO:0000256" key="6">
    <source>
        <dbReference type="ARBA" id="ARBA00023242"/>
    </source>
</evidence>
<dbReference type="GO" id="GO:0005634">
    <property type="term" value="C:nucleus"/>
    <property type="evidence" value="ECO:0007669"/>
    <property type="project" value="UniProtKB-SubCell"/>
</dbReference>
<feature type="compositionally biased region" description="Polar residues" evidence="8">
    <location>
        <begin position="824"/>
        <end position="834"/>
    </location>
</feature>
<dbReference type="GO" id="GO:0001006">
    <property type="term" value="F:RNA polymerase III type 3 promoter sequence-specific DNA binding"/>
    <property type="evidence" value="ECO:0007669"/>
    <property type="project" value="TreeGrafter"/>
</dbReference>
<protein>
    <submittedName>
        <fullName evidence="11">Myblike dna-binding domain containing protein</fullName>
    </submittedName>
</protein>
<comment type="subcellular location">
    <subcellularLocation>
        <location evidence="1">Nucleus</location>
    </subcellularLocation>
</comment>
<evidence type="ECO:0000256" key="3">
    <source>
        <dbReference type="ARBA" id="ARBA00023015"/>
    </source>
</evidence>
<dbReference type="SUPFAM" id="SSF46689">
    <property type="entry name" value="Homeodomain-like"/>
    <property type="match status" value="2"/>
</dbReference>
<feature type="compositionally biased region" description="Low complexity" evidence="8">
    <location>
        <begin position="303"/>
        <end position="314"/>
    </location>
</feature>
<dbReference type="InParanoid" id="A0A078ACN6"/>
<feature type="compositionally biased region" description="Low complexity" evidence="8">
    <location>
        <begin position="845"/>
        <end position="856"/>
    </location>
</feature>
<keyword evidence="12" id="KW-1185">Reference proteome</keyword>
<evidence type="ECO:0000256" key="5">
    <source>
        <dbReference type="ARBA" id="ARBA00023163"/>
    </source>
</evidence>
<gene>
    <name evidence="11" type="primary">Contig18636.g19804</name>
    <name evidence="11" type="ORF">STYLEM_8936</name>
</gene>
<dbReference type="PROSITE" id="PS51294">
    <property type="entry name" value="HTH_MYB"/>
    <property type="match status" value="3"/>
</dbReference>
<evidence type="ECO:0000256" key="4">
    <source>
        <dbReference type="ARBA" id="ARBA00023125"/>
    </source>
</evidence>
<dbReference type="GO" id="GO:0042795">
    <property type="term" value="P:snRNA transcription by RNA polymerase II"/>
    <property type="evidence" value="ECO:0007669"/>
    <property type="project" value="TreeGrafter"/>
</dbReference>
<feature type="region of interest" description="Disordered" evidence="8">
    <location>
        <begin position="824"/>
        <end position="857"/>
    </location>
</feature>
<organism evidence="11 12">
    <name type="scientific">Stylonychia lemnae</name>
    <name type="common">Ciliate</name>
    <dbReference type="NCBI Taxonomy" id="5949"/>
    <lineage>
        <taxon>Eukaryota</taxon>
        <taxon>Sar</taxon>
        <taxon>Alveolata</taxon>
        <taxon>Ciliophora</taxon>
        <taxon>Intramacronucleata</taxon>
        <taxon>Spirotrichea</taxon>
        <taxon>Stichotrichia</taxon>
        <taxon>Sporadotrichida</taxon>
        <taxon>Oxytrichidae</taxon>
        <taxon>Stylonychinae</taxon>
        <taxon>Stylonychia</taxon>
    </lineage>
</organism>
<dbReference type="AlphaFoldDB" id="A0A078ACN6"/>
<name>A0A078ACN6_STYLE</name>
<dbReference type="GO" id="GO:0019185">
    <property type="term" value="C:snRNA-activating protein complex"/>
    <property type="evidence" value="ECO:0007669"/>
    <property type="project" value="TreeGrafter"/>
</dbReference>
<dbReference type="FunFam" id="1.10.10.60:FF:000016">
    <property type="entry name" value="Transcriptional activator Myb isoform A"/>
    <property type="match status" value="1"/>
</dbReference>
<dbReference type="Pfam" id="PF13921">
    <property type="entry name" value="Myb_DNA-bind_6"/>
    <property type="match status" value="1"/>
</dbReference>
<feature type="compositionally biased region" description="Low complexity" evidence="8">
    <location>
        <begin position="336"/>
        <end position="360"/>
    </location>
</feature>
<evidence type="ECO:0000256" key="8">
    <source>
        <dbReference type="SAM" id="MobiDB-lite"/>
    </source>
</evidence>
<dbReference type="GO" id="GO:0042796">
    <property type="term" value="P:snRNA transcription by RNA polymerase III"/>
    <property type="evidence" value="ECO:0007669"/>
    <property type="project" value="TreeGrafter"/>
</dbReference>
<accession>A0A078ACN6</accession>
<proteinExistence type="predicted"/>
<feature type="coiled-coil region" evidence="7">
    <location>
        <begin position="631"/>
        <end position="658"/>
    </location>
</feature>
<dbReference type="CDD" id="cd00167">
    <property type="entry name" value="SANT"/>
    <property type="match status" value="3"/>
</dbReference>
<feature type="compositionally biased region" description="Basic and acidic residues" evidence="8">
    <location>
        <begin position="34"/>
        <end position="59"/>
    </location>
</feature>
<dbReference type="InterPro" id="IPR001005">
    <property type="entry name" value="SANT/Myb"/>
</dbReference>
<feature type="compositionally biased region" description="Polar residues" evidence="8">
    <location>
        <begin position="8"/>
        <end position="27"/>
    </location>
</feature>
<dbReference type="InterPro" id="IPR009057">
    <property type="entry name" value="Homeodomain-like_sf"/>
</dbReference>
<feature type="domain" description="HTH myb-type" evidence="10">
    <location>
        <begin position="439"/>
        <end position="485"/>
    </location>
</feature>
<feature type="domain" description="Myb-like" evidence="9">
    <location>
        <begin position="439"/>
        <end position="485"/>
    </location>
</feature>
<feature type="domain" description="Myb-like" evidence="9">
    <location>
        <begin position="538"/>
        <end position="588"/>
    </location>
</feature>
<keyword evidence="2" id="KW-0677">Repeat</keyword>
<feature type="region of interest" description="Disordered" evidence="8">
    <location>
        <begin position="258"/>
        <end position="314"/>
    </location>
</feature>
<dbReference type="FunFam" id="1.10.10.60:FF:000010">
    <property type="entry name" value="Transcriptional activator Myb isoform A"/>
    <property type="match status" value="1"/>
</dbReference>
<feature type="domain" description="HTH myb-type" evidence="10">
    <location>
        <begin position="486"/>
        <end position="541"/>
    </location>
</feature>
<evidence type="ECO:0000259" key="10">
    <source>
        <dbReference type="PROSITE" id="PS51294"/>
    </source>
</evidence>
<dbReference type="EMBL" id="CCKQ01008487">
    <property type="protein sequence ID" value="CDW79944.1"/>
    <property type="molecule type" value="Genomic_DNA"/>
</dbReference>
<dbReference type="SMART" id="SM00717">
    <property type="entry name" value="SANT"/>
    <property type="match status" value="3"/>
</dbReference>
<reference evidence="11 12" key="1">
    <citation type="submission" date="2014-06" db="EMBL/GenBank/DDBJ databases">
        <authorList>
            <person name="Swart Estienne"/>
        </authorList>
    </citation>
    <scope>NUCLEOTIDE SEQUENCE [LARGE SCALE GENOMIC DNA]</scope>
    <source>
        <strain evidence="11 12">130c</strain>
    </source>
</reference>
<keyword evidence="5" id="KW-0804">Transcription</keyword>
<dbReference type="GO" id="GO:0000978">
    <property type="term" value="F:RNA polymerase II cis-regulatory region sequence-specific DNA binding"/>
    <property type="evidence" value="ECO:0007669"/>
    <property type="project" value="TreeGrafter"/>
</dbReference>
<evidence type="ECO:0000256" key="1">
    <source>
        <dbReference type="ARBA" id="ARBA00004123"/>
    </source>
</evidence>
<evidence type="ECO:0000313" key="12">
    <source>
        <dbReference type="Proteomes" id="UP000039865"/>
    </source>
</evidence>
<dbReference type="PANTHER" id="PTHR46621">
    <property type="entry name" value="SNRNA-ACTIVATING PROTEIN COMPLEX SUBUNIT 4"/>
    <property type="match status" value="1"/>
</dbReference>
<sequence length="1179" mass="135602">MRQRQQKIKQQAENTQRVTSRENTSIVTKRRLIKKEDKSNRRVMKEQKIQVKKEPKQNESKQNALNHKKMTTRALRQESRQKQKVEKVKDEKQTLALNATKKRKGRPPGTKAMKTGVSLKQTQIIENHEKIEDSIQKSEVSANELSINSESMDLKHDVQNFKYESESSKIYGANAEIQIKRKRGRPSLKSKLDNTLQEHLSNKEFHGIGQNQEQLLGQQEIKSKSEQQVSDQIKQKAEIEATQNTRIKNHKFEEPLGIKRRTRGYHPKYGQEPFATLNLATKKRQRTQLAPQIKAERESSNFQQQPQQQQLMQSQTNNEIANFLMQSPSHQQNPLSYDTSSSESCKSSNDESSSSSMSQSQEFNADLKANTGHQTMNSHIASNGQSNKVNLSNYITNFTPHSMTQQILIKQQLLNPHLYKRGPTKYQKPSLDQIGSNTKGHWTKEEDLMLADAVKKNGGKNWKKIAEALPGRTDVQCLHRWQKVLNPSLVKGPWTEEEDRLVLHLVETNGPQKWTQIAEHLPGRIGKQCRERWHNHLNPKIKKIGWSHEEEWILYLFHRRTGNKWAEIAKVLDGRTDNTIKNHWNSSMKKKIPEMSREYDIYMKESLSQRGIVFLGSSPSTLANCPQSYQKQVDEIERDLMQNKIEQVKQQNKIYFENKARELLDRRKDDNISYASANLLFKSLNMKIENFLSSPMIAEGDKASQSCLNSANQKIKNDRQETSSQKEQISQQNSNYRNTLRINIPGQIKEKTINHSQQRLDFTQLQKKYLYPMGNQNRGRGKVARNFTPKIQSYPTQSGIKNVAFKDSITYIQIPLKSELQKIGNNQNNMSPQGRLNRDPQPRQNNASAKSLNSSAKAKDFQNQMISNYGNCSNFKICNENEEFLKYNNQQTEEKDYRQLIMSTPPSNLYKSSKYAMIGNSTHNNIALFSCTPKEDRNSKVNKEELKQAPTFNQSQLNNAANQSRNNTLLQTPPYHGGGSILSKGIFQLGSPALYNNSCESLKQQQQHQIRCPKPQQSNYFQNQNSFTKITKFNASPPQNSLSQNTMIGQTTRSAFSNITNTYMNNQNQTSPMLLNTNVKANINFVRDTYENQQNEFESPSNMLKFTSKTNNYIQATQATTLNSSRKIENNENENIDVPSMFLRTPKDKDKNIRGGSIIDQYYANSGAKISVSPFFNQK</sequence>
<feature type="region of interest" description="Disordered" evidence="8">
    <location>
        <begin position="1"/>
        <end position="113"/>
    </location>
</feature>
<dbReference type="OrthoDB" id="330397at2759"/>
<keyword evidence="6" id="KW-0539">Nucleus</keyword>
<feature type="region of interest" description="Disordered" evidence="8">
    <location>
        <begin position="329"/>
        <end position="362"/>
    </location>
</feature>
<keyword evidence="4 11" id="KW-0238">DNA-binding</keyword>